<dbReference type="Proteomes" id="UP001227230">
    <property type="component" value="Chromosome 12"/>
</dbReference>
<proteinExistence type="predicted"/>
<sequence>MLSEGAGYDGPPYAVAASSHYHWVCGSFWSSIHDLMEQCCPQLADLQSILTRLSGSLSSQWIRLPKLVRVVDPPVQKFGERESRRLNSCRLAQGIIGVIKQAFITFGSEFFQDTGS</sequence>
<name>A0ABY9CYI4_VITVI</name>
<dbReference type="EMBL" id="CP126659">
    <property type="protein sequence ID" value="WJZ99549.1"/>
    <property type="molecule type" value="Genomic_DNA"/>
</dbReference>
<accession>A0ABY9CYI4</accession>
<gene>
    <name evidence="1" type="ORF">VitviT2T_017984</name>
</gene>
<protein>
    <submittedName>
        <fullName evidence="1">Uncharacterized protein</fullName>
    </submittedName>
</protein>
<organism evidence="1 2">
    <name type="scientific">Vitis vinifera</name>
    <name type="common">Grape</name>
    <dbReference type="NCBI Taxonomy" id="29760"/>
    <lineage>
        <taxon>Eukaryota</taxon>
        <taxon>Viridiplantae</taxon>
        <taxon>Streptophyta</taxon>
        <taxon>Embryophyta</taxon>
        <taxon>Tracheophyta</taxon>
        <taxon>Spermatophyta</taxon>
        <taxon>Magnoliopsida</taxon>
        <taxon>eudicotyledons</taxon>
        <taxon>Gunneridae</taxon>
        <taxon>Pentapetalae</taxon>
        <taxon>rosids</taxon>
        <taxon>Vitales</taxon>
        <taxon>Vitaceae</taxon>
        <taxon>Viteae</taxon>
        <taxon>Vitis</taxon>
    </lineage>
</organism>
<reference evidence="1 2" key="1">
    <citation type="journal article" date="2023" name="Hortic Res">
        <title>The complete reference genome for grapevine (Vitis vinifera L.) genetics and breeding.</title>
        <authorList>
            <person name="Shi X."/>
            <person name="Cao S."/>
            <person name="Wang X."/>
            <person name="Huang S."/>
            <person name="Wang Y."/>
            <person name="Liu Z."/>
            <person name="Liu W."/>
            <person name="Leng X."/>
            <person name="Peng Y."/>
            <person name="Wang N."/>
            <person name="Wang Y."/>
            <person name="Ma Z."/>
            <person name="Xu X."/>
            <person name="Zhang F."/>
            <person name="Xue H."/>
            <person name="Zhong H."/>
            <person name="Wang Y."/>
            <person name="Zhang K."/>
            <person name="Velt A."/>
            <person name="Avia K."/>
            <person name="Holtgrawe D."/>
            <person name="Grimplet J."/>
            <person name="Matus J.T."/>
            <person name="Ware D."/>
            <person name="Wu X."/>
            <person name="Wang H."/>
            <person name="Liu C."/>
            <person name="Fang Y."/>
            <person name="Rustenholz C."/>
            <person name="Cheng Z."/>
            <person name="Xiao H."/>
            <person name="Zhou Y."/>
        </authorList>
    </citation>
    <scope>NUCLEOTIDE SEQUENCE [LARGE SCALE GENOMIC DNA]</scope>
    <source>
        <strain evidence="2">cv. Pinot noir / PN40024</strain>
        <tissue evidence="1">Leaf</tissue>
    </source>
</reference>
<evidence type="ECO:0000313" key="2">
    <source>
        <dbReference type="Proteomes" id="UP001227230"/>
    </source>
</evidence>
<keyword evidence="2" id="KW-1185">Reference proteome</keyword>
<evidence type="ECO:0000313" key="1">
    <source>
        <dbReference type="EMBL" id="WJZ99549.1"/>
    </source>
</evidence>